<accession>A0A5C6LPS9</accession>
<dbReference type="AlphaFoldDB" id="A0A5C6LPS9"/>
<evidence type="ECO:0000313" key="2">
    <source>
        <dbReference type="Proteomes" id="UP000318815"/>
    </source>
</evidence>
<name>A0A5C6LPS9_9BACT</name>
<comment type="caution">
    <text evidence="1">The sequence shown here is derived from an EMBL/GenBank/DDBJ whole genome shotgun (WGS) entry which is preliminary data.</text>
</comment>
<proteinExistence type="predicted"/>
<dbReference type="RefSeq" id="WP_146307909.1">
    <property type="nucleotide sequence ID" value="NZ_VOHS01000052.1"/>
</dbReference>
<dbReference type="OrthoDB" id="594134at2"/>
<reference evidence="1 2" key="1">
    <citation type="submission" date="2019-08" db="EMBL/GenBank/DDBJ databases">
        <title>Whole genome sequencing of chitin degrading bacteria Chitinophaga pinensis YS16.</title>
        <authorList>
            <person name="Singh R.P."/>
            <person name="Manchanda G."/>
            <person name="Maurya I.K."/>
            <person name="Joshi N.K."/>
            <person name="Srivastava A.K."/>
        </authorList>
    </citation>
    <scope>NUCLEOTIDE SEQUENCE [LARGE SCALE GENOMIC DNA]</scope>
    <source>
        <strain evidence="1 2">YS-16</strain>
    </source>
</reference>
<dbReference type="EMBL" id="VOHS01000052">
    <property type="protein sequence ID" value="TWV93669.1"/>
    <property type="molecule type" value="Genomic_DNA"/>
</dbReference>
<dbReference type="SUPFAM" id="SSF53383">
    <property type="entry name" value="PLP-dependent transferases"/>
    <property type="match status" value="1"/>
</dbReference>
<evidence type="ECO:0000313" key="1">
    <source>
        <dbReference type="EMBL" id="TWV93669.1"/>
    </source>
</evidence>
<protein>
    <recommendedName>
        <fullName evidence="3">Aminotransferase class I/II-fold pyridoxal phosphate-dependent enzyme</fullName>
    </recommendedName>
</protein>
<dbReference type="Proteomes" id="UP000318815">
    <property type="component" value="Unassembled WGS sequence"/>
</dbReference>
<evidence type="ECO:0008006" key="3">
    <source>
        <dbReference type="Google" id="ProtNLM"/>
    </source>
</evidence>
<keyword evidence="2" id="KW-1185">Reference proteome</keyword>
<dbReference type="InterPro" id="IPR015424">
    <property type="entry name" value="PyrdxlP-dep_Trfase"/>
</dbReference>
<dbReference type="InterPro" id="IPR015422">
    <property type="entry name" value="PyrdxlP-dep_Trfase_small"/>
</dbReference>
<gene>
    <name evidence="1" type="ORF">FEF09_26575</name>
</gene>
<sequence length="94" mass="10530">MIQKANKVYRQRCHFLADLLNTELGDAIELTRPNGGMALWLRFEQDVQLTKILEKAAVRGLKVMGSVYSKGANAQYNALRFGFASLNEAGLTKR</sequence>
<dbReference type="Gene3D" id="3.90.1150.10">
    <property type="entry name" value="Aspartate Aminotransferase, domain 1"/>
    <property type="match status" value="1"/>
</dbReference>
<organism evidence="1 2">
    <name type="scientific">Chitinophaga pinensis</name>
    <dbReference type="NCBI Taxonomy" id="79329"/>
    <lineage>
        <taxon>Bacteria</taxon>
        <taxon>Pseudomonadati</taxon>
        <taxon>Bacteroidota</taxon>
        <taxon>Chitinophagia</taxon>
        <taxon>Chitinophagales</taxon>
        <taxon>Chitinophagaceae</taxon>
        <taxon>Chitinophaga</taxon>
    </lineage>
</organism>